<gene>
    <name evidence="2" type="ORF">HMPREF9970_2813</name>
</gene>
<evidence type="ECO:0000313" key="3">
    <source>
        <dbReference type="Proteomes" id="UP000005039"/>
    </source>
</evidence>
<dbReference type="Proteomes" id="UP000005039">
    <property type="component" value="Unassembled WGS sequence"/>
</dbReference>
<evidence type="ECO:0000256" key="1">
    <source>
        <dbReference type="SAM" id="Phobius"/>
    </source>
</evidence>
<accession>I0R3T0</accession>
<keyword evidence="1" id="KW-1133">Transmembrane helix</keyword>
<evidence type="ECO:0000313" key="2">
    <source>
        <dbReference type="EMBL" id="EIC94338.1"/>
    </source>
</evidence>
<keyword evidence="1" id="KW-0472">Membrane</keyword>
<keyword evidence="1" id="KW-0812">Transmembrane</keyword>
<comment type="caution">
    <text evidence="2">The sequence shown here is derived from an EMBL/GenBank/DDBJ whole genome shotgun (WGS) entry which is preliminary data.</text>
</comment>
<keyword evidence="3" id="KW-1185">Reference proteome</keyword>
<organism evidence="2 3">
    <name type="scientific">Lachnoanaerobaculum saburreum F0468</name>
    <dbReference type="NCBI Taxonomy" id="1095750"/>
    <lineage>
        <taxon>Bacteria</taxon>
        <taxon>Bacillati</taxon>
        <taxon>Bacillota</taxon>
        <taxon>Clostridia</taxon>
        <taxon>Lachnospirales</taxon>
        <taxon>Lachnospiraceae</taxon>
        <taxon>Lachnoanaerobaculum</taxon>
    </lineage>
</organism>
<feature type="transmembrane region" description="Helical" evidence="1">
    <location>
        <begin position="6"/>
        <end position="29"/>
    </location>
</feature>
<dbReference type="EMBL" id="AJGH01000143">
    <property type="protein sequence ID" value="EIC94338.1"/>
    <property type="molecule type" value="Genomic_DNA"/>
</dbReference>
<dbReference type="PATRIC" id="fig|1095750.3.peg.2873"/>
<name>I0R3T0_9FIRM</name>
<sequence length="40" mass="4921">MSITFMIISFFLFLIFYTNFQICTAYFFIIKSYDIDIIYI</sequence>
<proteinExistence type="predicted"/>
<reference evidence="2 3" key="1">
    <citation type="submission" date="2012-03" db="EMBL/GenBank/DDBJ databases">
        <authorList>
            <person name="Durkin A.S."/>
            <person name="McCorrison J."/>
            <person name="Torralba M."/>
            <person name="Gillis M."/>
            <person name="Methe B."/>
            <person name="Sutton G."/>
            <person name="Nelson K.E."/>
        </authorList>
    </citation>
    <scope>NUCLEOTIDE SEQUENCE [LARGE SCALE GENOMIC DNA]</scope>
    <source>
        <strain evidence="2 3">F0468</strain>
    </source>
</reference>
<protein>
    <submittedName>
        <fullName evidence="2">Uncharacterized protein</fullName>
    </submittedName>
</protein>
<dbReference type="AlphaFoldDB" id="I0R3T0"/>